<organism evidence="1 2">
    <name type="scientific">Acetobacter oeni</name>
    <dbReference type="NCBI Taxonomy" id="304077"/>
    <lineage>
        <taxon>Bacteria</taxon>
        <taxon>Pseudomonadati</taxon>
        <taxon>Pseudomonadota</taxon>
        <taxon>Alphaproteobacteria</taxon>
        <taxon>Acetobacterales</taxon>
        <taxon>Acetobacteraceae</taxon>
        <taxon>Acetobacter</taxon>
    </lineage>
</organism>
<dbReference type="Proteomes" id="UP000321746">
    <property type="component" value="Unassembled WGS sequence"/>
</dbReference>
<proteinExistence type="predicted"/>
<dbReference type="RefSeq" id="WP_173571988.1">
    <property type="nucleotide sequence ID" value="NZ_BJYG01000014.1"/>
</dbReference>
<evidence type="ECO:0000313" key="1">
    <source>
        <dbReference type="EMBL" id="GEN63036.1"/>
    </source>
</evidence>
<reference evidence="1 2" key="1">
    <citation type="submission" date="2019-07" db="EMBL/GenBank/DDBJ databases">
        <title>Whole genome shotgun sequence of Acetobacter oeni NBRC 105207.</title>
        <authorList>
            <person name="Hosoyama A."/>
            <person name="Uohara A."/>
            <person name="Ohji S."/>
            <person name="Ichikawa N."/>
        </authorList>
    </citation>
    <scope>NUCLEOTIDE SEQUENCE [LARGE SCALE GENOMIC DNA]</scope>
    <source>
        <strain evidence="1 2">NBRC 105207</strain>
    </source>
</reference>
<sequence length="53" mass="6069">MTGHSHELPSDQSLEHRLNAVRRDLARAEKEEPQRVHALTAEVKKLEAELQGR</sequence>
<dbReference type="AlphaFoldDB" id="A0A511XJB6"/>
<name>A0A511XJB6_9PROT</name>
<gene>
    <name evidence="1" type="ORF">AOE01nite_12600</name>
</gene>
<protein>
    <submittedName>
        <fullName evidence="1">Uncharacterized protein</fullName>
    </submittedName>
</protein>
<comment type="caution">
    <text evidence="1">The sequence shown here is derived from an EMBL/GenBank/DDBJ whole genome shotgun (WGS) entry which is preliminary data.</text>
</comment>
<keyword evidence="2" id="KW-1185">Reference proteome</keyword>
<dbReference type="EMBL" id="BJYG01000014">
    <property type="protein sequence ID" value="GEN63036.1"/>
    <property type="molecule type" value="Genomic_DNA"/>
</dbReference>
<evidence type="ECO:0000313" key="2">
    <source>
        <dbReference type="Proteomes" id="UP000321746"/>
    </source>
</evidence>
<accession>A0A511XJB6</accession>